<keyword evidence="5" id="KW-1185">Reference proteome</keyword>
<sequence length="38" mass="4298">MAALAPLPPLPAQFKSIQHHLRTAQEHDKRDPVVAYYS</sequence>
<dbReference type="ProteomicsDB" id="353505"/>
<reference evidence="3 5" key="2">
    <citation type="journal article" date="2011" name="PLoS Biol.">
        <title>Modernizing reference genome assemblies.</title>
        <authorList>
            <person name="Church D.M."/>
            <person name="Schneider V.A."/>
            <person name="Graves T."/>
            <person name="Auger K."/>
            <person name="Cunningham F."/>
            <person name="Bouk N."/>
            <person name="Chen H.C."/>
            <person name="Agarwala R."/>
            <person name="McLaren W.M."/>
            <person name="Ritchie G.R."/>
            <person name="Albracht D."/>
            <person name="Kremitzki M."/>
            <person name="Rock S."/>
            <person name="Kotkiewicz H."/>
            <person name="Kremitzki C."/>
            <person name="Wollam A."/>
            <person name="Trani L."/>
            <person name="Fulton L."/>
            <person name="Fulton R."/>
            <person name="Matthews L."/>
            <person name="Whitehead S."/>
            <person name="Chow W."/>
            <person name="Torrance J."/>
            <person name="Dunn M."/>
            <person name="Harden G."/>
            <person name="Threadgold G."/>
            <person name="Wood J."/>
            <person name="Collins J."/>
            <person name="Heath P."/>
            <person name="Griffiths G."/>
            <person name="Pelan S."/>
            <person name="Grafham D."/>
            <person name="Eichler E.E."/>
            <person name="Weinstock G."/>
            <person name="Mardis E.R."/>
            <person name="Wilson R.K."/>
            <person name="Howe K."/>
            <person name="Flicek P."/>
            <person name="Hubbard T."/>
        </authorList>
    </citation>
    <scope>NUCLEOTIDE SEQUENCE [LARGE SCALE GENOMIC DNA]</scope>
    <source>
        <strain evidence="3 5">C57BL/6J</strain>
    </source>
</reference>
<dbReference type="SMR" id="F8WJC2"/>
<keyword evidence="2" id="KW-0472">Membrane</keyword>
<gene>
    <name evidence="3 4" type="primary">Vta1</name>
</gene>
<dbReference type="PeptideAtlas" id="F8WJC2"/>
<dbReference type="AGR" id="MGI:1913451"/>
<dbReference type="Gene3D" id="1.25.40.270">
    <property type="entry name" value="Vacuolar protein sorting-associated protein vta1"/>
    <property type="match status" value="1"/>
</dbReference>
<evidence type="ECO:0000256" key="1">
    <source>
        <dbReference type="ARBA" id="ARBA00004308"/>
    </source>
</evidence>
<dbReference type="GeneTree" id="ENSGT00390000011342"/>
<accession>F8WJC2</accession>
<reference evidence="3" key="4">
    <citation type="submission" date="2025-09" db="UniProtKB">
        <authorList>
            <consortium name="Ensembl"/>
        </authorList>
    </citation>
    <scope>IDENTIFICATION</scope>
    <source>
        <strain evidence="3">C57BL/6J</strain>
    </source>
</reference>
<dbReference type="Antibodypedia" id="33094">
    <property type="antibodies" value="133 antibodies from 23 providers"/>
</dbReference>
<dbReference type="MGI" id="MGI:1913451">
    <property type="gene designation" value="Vta1"/>
</dbReference>
<dbReference type="HOGENOM" id="CLU_3335390_0_0_1"/>
<keyword evidence="6 7" id="KW-1267">Proteomics identification</keyword>
<dbReference type="GO" id="GO:0012505">
    <property type="term" value="C:endomembrane system"/>
    <property type="evidence" value="ECO:0007669"/>
    <property type="project" value="UniProtKB-SubCell"/>
</dbReference>
<dbReference type="InterPro" id="IPR023175">
    <property type="entry name" value="Vta1/CALS_N_sf"/>
</dbReference>
<dbReference type="Proteomes" id="UP000000589">
    <property type="component" value="Chromosome 10"/>
</dbReference>
<protein>
    <submittedName>
        <fullName evidence="3">Vesicle (multivesicular body) trafficking 1</fullName>
    </submittedName>
</protein>
<dbReference type="Ensembl" id="ENSMUST00000020018.12">
    <property type="protein sequence ID" value="ENSMUSP00000020018.6"/>
    <property type="gene ID" value="ENSMUSG00000019868.17"/>
</dbReference>
<dbReference type="jPOST" id="F8WJC2"/>
<proteinExistence type="evidence at protein level"/>
<evidence type="ECO:0000313" key="4">
    <source>
        <dbReference type="MGI" id="MGI:1913451"/>
    </source>
</evidence>
<comment type="subcellular location">
    <subcellularLocation>
        <location evidence="1">Endomembrane system</location>
    </subcellularLocation>
</comment>
<dbReference type="Bgee" id="ENSMUSG00000019868">
    <property type="expression patterns" value="Expressed in animal zygote and 261 other cell types or tissues"/>
</dbReference>
<evidence type="ECO:0000256" key="2">
    <source>
        <dbReference type="ARBA" id="ARBA00023136"/>
    </source>
</evidence>
<reference evidence="3" key="3">
    <citation type="submission" date="2025-08" db="UniProtKB">
        <authorList>
            <consortium name="Ensembl"/>
        </authorList>
    </citation>
    <scope>IDENTIFICATION</scope>
    <source>
        <strain evidence="3">C57BL/6J</strain>
    </source>
</reference>
<name>F8WJC2_MOUSE</name>
<dbReference type="ExpressionAtlas" id="F8WJC2">
    <property type="expression patterns" value="baseline and differential"/>
</dbReference>
<evidence type="ECO:0000313" key="5">
    <source>
        <dbReference type="Proteomes" id="UP000000589"/>
    </source>
</evidence>
<evidence type="ECO:0000313" key="3">
    <source>
        <dbReference type="Ensembl" id="ENSMUSP00000020018.6"/>
    </source>
</evidence>
<dbReference type="VEuPathDB" id="HostDB:ENSMUSG00000019868"/>
<evidence type="ECO:0007829" key="6">
    <source>
        <dbReference type="PeptideAtlas" id="F8WJC2"/>
    </source>
</evidence>
<reference evidence="3 5" key="1">
    <citation type="journal article" date="2009" name="PLoS Biol.">
        <title>Lineage-specific biology revealed by a finished genome assembly of the mouse.</title>
        <authorList>
            <consortium name="Mouse Genome Sequencing Consortium"/>
            <person name="Church D.M."/>
            <person name="Goodstadt L."/>
            <person name="Hillier L.W."/>
            <person name="Zody M.C."/>
            <person name="Goldstein S."/>
            <person name="She X."/>
            <person name="Bult C.J."/>
            <person name="Agarwala R."/>
            <person name="Cherry J.L."/>
            <person name="DiCuccio M."/>
            <person name="Hlavina W."/>
            <person name="Kapustin Y."/>
            <person name="Meric P."/>
            <person name="Maglott D."/>
            <person name="Birtle Z."/>
            <person name="Marques A.C."/>
            <person name="Graves T."/>
            <person name="Zhou S."/>
            <person name="Teague B."/>
            <person name="Potamousis K."/>
            <person name="Churas C."/>
            <person name="Place M."/>
            <person name="Herschleb J."/>
            <person name="Runnheim R."/>
            <person name="Forrest D."/>
            <person name="Amos-Landgraf J."/>
            <person name="Schwartz D.C."/>
            <person name="Cheng Z."/>
            <person name="Lindblad-Toh K."/>
            <person name="Eichler E.E."/>
            <person name="Ponting C.P."/>
        </authorList>
    </citation>
    <scope>NUCLEOTIDE SEQUENCE [LARGE SCALE GENOMIC DNA]</scope>
    <source>
        <strain evidence="3 5">C57BL/6J</strain>
    </source>
</reference>
<evidence type="ECO:0007829" key="7">
    <source>
        <dbReference type="ProteomicsDB" id="F8WJC2"/>
    </source>
</evidence>
<dbReference type="AlphaFoldDB" id="F8WJC2"/>
<organism evidence="3 5">
    <name type="scientific">Mus musculus</name>
    <name type="common">Mouse</name>
    <dbReference type="NCBI Taxonomy" id="10090"/>
    <lineage>
        <taxon>Eukaryota</taxon>
        <taxon>Metazoa</taxon>
        <taxon>Chordata</taxon>
        <taxon>Craniata</taxon>
        <taxon>Vertebrata</taxon>
        <taxon>Euteleostomi</taxon>
        <taxon>Mammalia</taxon>
        <taxon>Eutheria</taxon>
        <taxon>Euarchontoglires</taxon>
        <taxon>Glires</taxon>
        <taxon>Rodentia</taxon>
        <taxon>Myomorpha</taxon>
        <taxon>Muroidea</taxon>
        <taxon>Muridae</taxon>
        <taxon>Murinae</taxon>
        <taxon>Mus</taxon>
        <taxon>Mus</taxon>
    </lineage>
</organism>